<protein>
    <submittedName>
        <fullName evidence="2">Uncharacterized protein</fullName>
    </submittedName>
</protein>
<dbReference type="Proteomes" id="UP000239209">
    <property type="component" value="Unassembled WGS sequence"/>
</dbReference>
<dbReference type="EMBL" id="PVZG01000018">
    <property type="protein sequence ID" value="PRY21942.1"/>
    <property type="molecule type" value="Genomic_DNA"/>
</dbReference>
<evidence type="ECO:0000256" key="1">
    <source>
        <dbReference type="SAM" id="MobiDB-lite"/>
    </source>
</evidence>
<feature type="region of interest" description="Disordered" evidence="1">
    <location>
        <begin position="48"/>
        <end position="71"/>
    </location>
</feature>
<gene>
    <name evidence="2" type="ORF">CLV70_1187</name>
</gene>
<comment type="caution">
    <text evidence="2">The sequence shown here is derived from an EMBL/GenBank/DDBJ whole genome shotgun (WGS) entry which is preliminary data.</text>
</comment>
<feature type="compositionally biased region" description="Polar residues" evidence="1">
    <location>
        <begin position="1"/>
        <end position="12"/>
    </location>
</feature>
<sequence length="71" mass="7242">MLKVVTTSTFGASGTPGPAMRRVTSMPSINGIWMSMITTSGRSRAAASSAWGPSAASPTTTMSGWALSTMT</sequence>
<keyword evidence="3" id="KW-1185">Reference proteome</keyword>
<feature type="compositionally biased region" description="Low complexity" evidence="1">
    <location>
        <begin position="48"/>
        <end position="61"/>
    </location>
</feature>
<feature type="region of interest" description="Disordered" evidence="1">
    <location>
        <begin position="1"/>
        <end position="23"/>
    </location>
</feature>
<evidence type="ECO:0000313" key="2">
    <source>
        <dbReference type="EMBL" id="PRY21942.1"/>
    </source>
</evidence>
<dbReference type="AlphaFoldDB" id="A0A2T0RLE1"/>
<proteinExistence type="predicted"/>
<name>A0A2T0RLE1_9ACTN</name>
<organism evidence="2 3">
    <name type="scientific">Pseudosporangium ferrugineum</name>
    <dbReference type="NCBI Taxonomy" id="439699"/>
    <lineage>
        <taxon>Bacteria</taxon>
        <taxon>Bacillati</taxon>
        <taxon>Actinomycetota</taxon>
        <taxon>Actinomycetes</taxon>
        <taxon>Micromonosporales</taxon>
        <taxon>Micromonosporaceae</taxon>
        <taxon>Pseudosporangium</taxon>
    </lineage>
</organism>
<feature type="compositionally biased region" description="Polar residues" evidence="1">
    <location>
        <begin position="62"/>
        <end position="71"/>
    </location>
</feature>
<accession>A0A2T0RLE1</accession>
<evidence type="ECO:0000313" key="3">
    <source>
        <dbReference type="Proteomes" id="UP000239209"/>
    </source>
</evidence>
<reference evidence="2 3" key="1">
    <citation type="submission" date="2018-03" db="EMBL/GenBank/DDBJ databases">
        <title>Genomic Encyclopedia of Archaeal and Bacterial Type Strains, Phase II (KMG-II): from individual species to whole genera.</title>
        <authorList>
            <person name="Goeker M."/>
        </authorList>
    </citation>
    <scope>NUCLEOTIDE SEQUENCE [LARGE SCALE GENOMIC DNA]</scope>
    <source>
        <strain evidence="2 3">DSM 45348</strain>
    </source>
</reference>